<gene>
    <name evidence="7" type="ORF">BDV96DRAFT_649849</name>
</gene>
<keyword evidence="2" id="KW-0862">Zinc</keyword>
<dbReference type="GO" id="GO:0000981">
    <property type="term" value="F:DNA-binding transcription factor activity, RNA polymerase II-specific"/>
    <property type="evidence" value="ECO:0007669"/>
    <property type="project" value="InterPro"/>
</dbReference>
<evidence type="ECO:0000313" key="7">
    <source>
        <dbReference type="EMBL" id="KAF2111881.1"/>
    </source>
</evidence>
<proteinExistence type="predicted"/>
<dbReference type="SUPFAM" id="SSF57701">
    <property type="entry name" value="Zn2/Cys6 DNA-binding domain"/>
    <property type="match status" value="1"/>
</dbReference>
<reference evidence="7" key="1">
    <citation type="journal article" date="2020" name="Stud. Mycol.">
        <title>101 Dothideomycetes genomes: a test case for predicting lifestyles and emergence of pathogens.</title>
        <authorList>
            <person name="Haridas S."/>
            <person name="Albert R."/>
            <person name="Binder M."/>
            <person name="Bloem J."/>
            <person name="Labutti K."/>
            <person name="Salamov A."/>
            <person name="Andreopoulos B."/>
            <person name="Baker S."/>
            <person name="Barry K."/>
            <person name="Bills G."/>
            <person name="Bluhm B."/>
            <person name="Cannon C."/>
            <person name="Castanera R."/>
            <person name="Culley D."/>
            <person name="Daum C."/>
            <person name="Ezra D."/>
            <person name="Gonzalez J."/>
            <person name="Henrissat B."/>
            <person name="Kuo A."/>
            <person name="Liang C."/>
            <person name="Lipzen A."/>
            <person name="Lutzoni F."/>
            <person name="Magnuson J."/>
            <person name="Mondo S."/>
            <person name="Nolan M."/>
            <person name="Ohm R."/>
            <person name="Pangilinan J."/>
            <person name="Park H.-J."/>
            <person name="Ramirez L."/>
            <person name="Alfaro M."/>
            <person name="Sun H."/>
            <person name="Tritt A."/>
            <person name="Yoshinaga Y."/>
            <person name="Zwiers L.-H."/>
            <person name="Turgeon B."/>
            <person name="Goodwin S."/>
            <person name="Spatafora J."/>
            <person name="Crous P."/>
            <person name="Grigoriev I."/>
        </authorList>
    </citation>
    <scope>NUCLEOTIDE SEQUENCE</scope>
    <source>
        <strain evidence="7">CBS 627.86</strain>
    </source>
</reference>
<evidence type="ECO:0000256" key="3">
    <source>
        <dbReference type="ARBA" id="ARBA00023015"/>
    </source>
</evidence>
<evidence type="ECO:0000256" key="5">
    <source>
        <dbReference type="ARBA" id="ARBA00023242"/>
    </source>
</evidence>
<organism evidence="7 8">
    <name type="scientific">Lophiotrema nucula</name>
    <dbReference type="NCBI Taxonomy" id="690887"/>
    <lineage>
        <taxon>Eukaryota</taxon>
        <taxon>Fungi</taxon>
        <taxon>Dikarya</taxon>
        <taxon>Ascomycota</taxon>
        <taxon>Pezizomycotina</taxon>
        <taxon>Dothideomycetes</taxon>
        <taxon>Pleosporomycetidae</taxon>
        <taxon>Pleosporales</taxon>
        <taxon>Lophiotremataceae</taxon>
        <taxon>Lophiotrema</taxon>
    </lineage>
</organism>
<evidence type="ECO:0000313" key="8">
    <source>
        <dbReference type="Proteomes" id="UP000799770"/>
    </source>
</evidence>
<protein>
    <recommendedName>
        <fullName evidence="6">Zn(2)-C6 fungal-type domain-containing protein</fullName>
    </recommendedName>
</protein>
<feature type="domain" description="Zn(2)-C6 fungal-type" evidence="6">
    <location>
        <begin position="17"/>
        <end position="47"/>
    </location>
</feature>
<keyword evidence="1" id="KW-0479">Metal-binding</keyword>
<dbReference type="OrthoDB" id="5355161at2759"/>
<evidence type="ECO:0000256" key="1">
    <source>
        <dbReference type="ARBA" id="ARBA00022723"/>
    </source>
</evidence>
<dbReference type="Pfam" id="PF00172">
    <property type="entry name" value="Zn_clus"/>
    <property type="match status" value="1"/>
</dbReference>
<evidence type="ECO:0000259" key="6">
    <source>
        <dbReference type="PROSITE" id="PS50048"/>
    </source>
</evidence>
<dbReference type="EMBL" id="ML977333">
    <property type="protein sequence ID" value="KAF2111881.1"/>
    <property type="molecule type" value="Genomic_DNA"/>
</dbReference>
<dbReference type="InterPro" id="IPR036864">
    <property type="entry name" value="Zn2-C6_fun-type_DNA-bd_sf"/>
</dbReference>
<keyword evidence="5" id="KW-0539">Nucleus</keyword>
<dbReference type="PANTHER" id="PTHR47660">
    <property type="entry name" value="TRANSCRIPTION FACTOR WITH C2H2 AND ZN(2)-CYS(6) DNA BINDING DOMAIN (EUROFUNG)-RELATED-RELATED"/>
    <property type="match status" value="1"/>
</dbReference>
<keyword evidence="4" id="KW-0804">Transcription</keyword>
<dbReference type="AlphaFoldDB" id="A0A6A5Z0L3"/>
<evidence type="ECO:0000256" key="4">
    <source>
        <dbReference type="ARBA" id="ARBA00023163"/>
    </source>
</evidence>
<sequence>MPAERRSATNHQGRQRSCSECAKSKRRCDLRQPSCIRCSRQDLACVYPPPPTATSSSTPIAGYQNESSSSAMGNVEELFRFDAPFDPVPAPSAPEVEVLDFDFSSGMDSADALNDMLFNQTEDIDKGLALINSYYVAGKGWSAENFSAFARSRLEYVMGQFENAPRSFIDENRTPWCHPLLYEDGMPRCLQDAHAACALYLARNDLNGTFVTRHTMGRLDELLDSPKPDGLTDVMARSHSLMLYQIMLAFSSDMRYTRYNDSVDAELEWNGRKLHNLLLTAADPVGPIQIYPCGAAHTIWKDFIVRESARRTLLCVFHMLAMIHLMSGKYHSCKDIQLSSRVSLSGLLWQAESPFDFTIAWNENNPHFVDDLDYTDLLETARPEEIDAFGRMLLTSTMGIDDVKGWFHTRGGTF</sequence>
<dbReference type="PROSITE" id="PS00463">
    <property type="entry name" value="ZN2_CY6_FUNGAL_1"/>
    <property type="match status" value="1"/>
</dbReference>
<evidence type="ECO:0000256" key="2">
    <source>
        <dbReference type="ARBA" id="ARBA00022833"/>
    </source>
</evidence>
<dbReference type="SMART" id="SM00066">
    <property type="entry name" value="GAL4"/>
    <property type="match status" value="1"/>
</dbReference>
<keyword evidence="3" id="KW-0805">Transcription regulation</keyword>
<accession>A0A6A5Z0L3</accession>
<dbReference type="Proteomes" id="UP000799770">
    <property type="component" value="Unassembled WGS sequence"/>
</dbReference>
<keyword evidence="8" id="KW-1185">Reference proteome</keyword>
<dbReference type="Gene3D" id="4.10.240.10">
    <property type="entry name" value="Zn(2)-C6 fungal-type DNA-binding domain"/>
    <property type="match status" value="1"/>
</dbReference>
<dbReference type="CDD" id="cd00067">
    <property type="entry name" value="GAL4"/>
    <property type="match status" value="1"/>
</dbReference>
<dbReference type="GO" id="GO:0008270">
    <property type="term" value="F:zinc ion binding"/>
    <property type="evidence" value="ECO:0007669"/>
    <property type="project" value="InterPro"/>
</dbReference>
<dbReference type="InterPro" id="IPR001138">
    <property type="entry name" value="Zn2Cys6_DnaBD"/>
</dbReference>
<dbReference type="PANTHER" id="PTHR47660:SF3">
    <property type="entry name" value="FINGER DOMAIN PROTEIN, PUTATIVE (AFU_ORTHOLOGUE AFUA_4G03310)-RELATED"/>
    <property type="match status" value="1"/>
</dbReference>
<name>A0A6A5Z0L3_9PLEO</name>
<dbReference type="PROSITE" id="PS50048">
    <property type="entry name" value="ZN2_CY6_FUNGAL_2"/>
    <property type="match status" value="1"/>
</dbReference>